<reference evidence="3 4" key="1">
    <citation type="submission" date="2019-06" db="EMBL/GenBank/DDBJ databases">
        <title>Sequencing the genomes of 1000 actinobacteria strains.</title>
        <authorList>
            <person name="Klenk H.-P."/>
        </authorList>
    </citation>
    <scope>NUCLEOTIDE SEQUENCE [LARGE SCALE GENOMIC DNA]</scope>
    <source>
        <strain evidence="3 4">DSM 43866</strain>
    </source>
</reference>
<keyword evidence="4" id="KW-1185">Reference proteome</keyword>
<evidence type="ECO:0000256" key="2">
    <source>
        <dbReference type="SAM" id="Phobius"/>
    </source>
</evidence>
<name>A0A561VG45_ACTTI</name>
<dbReference type="AlphaFoldDB" id="A0A561VG45"/>
<accession>A0A561VG45</accession>
<feature type="compositionally biased region" description="Low complexity" evidence="1">
    <location>
        <begin position="139"/>
        <end position="185"/>
    </location>
</feature>
<feature type="compositionally biased region" description="Basic and acidic residues" evidence="1">
    <location>
        <begin position="26"/>
        <end position="38"/>
    </location>
</feature>
<dbReference type="OrthoDB" id="3292634at2"/>
<comment type="caution">
    <text evidence="3">The sequence shown here is derived from an EMBL/GenBank/DDBJ whole genome shotgun (WGS) entry which is preliminary data.</text>
</comment>
<keyword evidence="2" id="KW-0472">Membrane</keyword>
<sequence length="480" mass="48284">MDRTAIDGATPEPVAPSPSAPAADELPVRRPGEPDRVYRRPPAQEAAESAGMPAGWFGDARAGGGTAAPEAGAAVRPESGPATPAGTGRASFGFGTGPISGNRPLGEPEEPGTRAGGEADSGGLPIVRRQGPESAPTVPGAAASPSAFPGWAASAWGDGTDRAPAASAASWGGPADRDPAASPASWGGGADRDPAASPASWGGGADLIPVSSAAAASAAVPGGGRLPRRQSRVVTVGMTVLGVVAGLVIALTGVVFYAGPDSRVNQMLNLGGDGDRGAGPRTVTAPLDGRTRATFEMLAASDRVRVRVADIGNDLFRISTPDDSPLRPSPQLADDRVRLQMTRDGDGADGEVDVVLAISVRWSLRFAGYAAEREVDLGQGRVTGIEVVGGTRRAVMALSSASGTVPVKITGGIEELTLRAPADSPIRVRVGGGATTVTAGTRTLRDVAPGSTLTPKDWNTSGRYDVEAVAKLTLLSVEAG</sequence>
<keyword evidence="2" id="KW-1133">Transmembrane helix</keyword>
<feature type="transmembrane region" description="Helical" evidence="2">
    <location>
        <begin position="233"/>
        <end position="258"/>
    </location>
</feature>
<dbReference type="EMBL" id="VIWY01000007">
    <property type="protein sequence ID" value="TWG10577.1"/>
    <property type="molecule type" value="Genomic_DNA"/>
</dbReference>
<proteinExistence type="predicted"/>
<dbReference type="RefSeq" id="WP_145831095.1">
    <property type="nucleotide sequence ID" value="NZ_BOMX01000125.1"/>
</dbReference>
<feature type="region of interest" description="Disordered" evidence="1">
    <location>
        <begin position="1"/>
        <end position="203"/>
    </location>
</feature>
<organism evidence="3 4">
    <name type="scientific">Actinoplanes teichomyceticus</name>
    <dbReference type="NCBI Taxonomy" id="1867"/>
    <lineage>
        <taxon>Bacteria</taxon>
        <taxon>Bacillati</taxon>
        <taxon>Actinomycetota</taxon>
        <taxon>Actinomycetes</taxon>
        <taxon>Micromonosporales</taxon>
        <taxon>Micromonosporaceae</taxon>
        <taxon>Actinoplanes</taxon>
    </lineage>
</organism>
<evidence type="ECO:0000256" key="1">
    <source>
        <dbReference type="SAM" id="MobiDB-lite"/>
    </source>
</evidence>
<evidence type="ECO:0000313" key="3">
    <source>
        <dbReference type="EMBL" id="TWG10577.1"/>
    </source>
</evidence>
<protein>
    <submittedName>
        <fullName evidence="3">Uncharacterized protein</fullName>
    </submittedName>
</protein>
<evidence type="ECO:0000313" key="4">
    <source>
        <dbReference type="Proteomes" id="UP000320239"/>
    </source>
</evidence>
<keyword evidence="2" id="KW-0812">Transmembrane</keyword>
<dbReference type="Proteomes" id="UP000320239">
    <property type="component" value="Unassembled WGS sequence"/>
</dbReference>
<gene>
    <name evidence="3" type="ORF">FHX34_10768</name>
</gene>